<protein>
    <submittedName>
        <fullName evidence="1">Uncharacterized protein</fullName>
    </submittedName>
</protein>
<sequence length="132" mass="15462">MLVMPYQTVNSIVKRYNTSGKVLLQSRGGDRRSKLSLDIKEAILAWVDDEPILKLKDLRIKVIETYEIDVSISTIDRCLRQFHYTLKRITLVPERRNSQSTIEARADYECQYRTLEADNEDKNFVFLDEVGF</sequence>
<gene>
    <name evidence="1" type="ORF">HERIO_1774</name>
</gene>
<dbReference type="Proteomes" id="UP000192356">
    <property type="component" value="Unassembled WGS sequence"/>
</dbReference>
<dbReference type="EMBL" id="LVKB01000104">
    <property type="protein sequence ID" value="ORD96291.1"/>
    <property type="molecule type" value="Genomic_DNA"/>
</dbReference>
<dbReference type="VEuPathDB" id="MicrosporidiaDB:HERIO_1774"/>
<evidence type="ECO:0000313" key="2">
    <source>
        <dbReference type="Proteomes" id="UP000192356"/>
    </source>
</evidence>
<dbReference type="Gene3D" id="1.10.10.10">
    <property type="entry name" value="Winged helix-like DNA-binding domain superfamily/Winged helix DNA-binding domain"/>
    <property type="match status" value="1"/>
</dbReference>
<dbReference type="OrthoDB" id="2194526at2759"/>
<evidence type="ECO:0000313" key="1">
    <source>
        <dbReference type="EMBL" id="ORD96291.1"/>
    </source>
</evidence>
<proteinExistence type="predicted"/>
<organism evidence="1 2">
    <name type="scientific">Hepatospora eriocheir</name>
    <dbReference type="NCBI Taxonomy" id="1081669"/>
    <lineage>
        <taxon>Eukaryota</taxon>
        <taxon>Fungi</taxon>
        <taxon>Fungi incertae sedis</taxon>
        <taxon>Microsporidia</taxon>
        <taxon>Hepatosporidae</taxon>
        <taxon>Hepatospora</taxon>
    </lineage>
</organism>
<dbReference type="InterPro" id="IPR036388">
    <property type="entry name" value="WH-like_DNA-bd_sf"/>
</dbReference>
<comment type="caution">
    <text evidence="1">The sequence shown here is derived from an EMBL/GenBank/DDBJ whole genome shotgun (WGS) entry which is preliminary data.</text>
</comment>
<dbReference type="InterPro" id="IPR009057">
    <property type="entry name" value="Homeodomain-like_sf"/>
</dbReference>
<name>A0A1X0Q947_9MICR</name>
<dbReference type="SUPFAM" id="SSF46689">
    <property type="entry name" value="Homeodomain-like"/>
    <property type="match status" value="1"/>
</dbReference>
<reference evidence="1 2" key="1">
    <citation type="journal article" date="2017" name="Environ. Microbiol.">
        <title>Decay of the glycolytic pathway and adaptation to intranuclear parasitism within Enterocytozoonidae microsporidia.</title>
        <authorList>
            <person name="Wiredu Boakye D."/>
            <person name="Jaroenlak P."/>
            <person name="Prachumwat A."/>
            <person name="Williams T.A."/>
            <person name="Bateman K.S."/>
            <person name="Itsathitphaisarn O."/>
            <person name="Sritunyalucksana K."/>
            <person name="Paszkiewicz K.H."/>
            <person name="Moore K.A."/>
            <person name="Stentiford G.D."/>
            <person name="Williams B.A."/>
        </authorList>
    </citation>
    <scope>NUCLEOTIDE SEQUENCE [LARGE SCALE GENOMIC DNA]</scope>
    <source>
        <strain evidence="1 2">GB1</strain>
    </source>
</reference>
<keyword evidence="2" id="KW-1185">Reference proteome</keyword>
<dbReference type="AlphaFoldDB" id="A0A1X0Q947"/>
<dbReference type="Pfam" id="PF13565">
    <property type="entry name" value="HTH_32"/>
    <property type="match status" value="1"/>
</dbReference>
<accession>A0A1X0Q947</accession>